<dbReference type="PANTHER" id="PTHR42760:SF132">
    <property type="entry name" value="SHORT-CHAIN DEHYDROGENASE_REDUCTASE FAMILY PROTEIN"/>
    <property type="match status" value="1"/>
</dbReference>
<dbReference type="NCBIfam" id="NF009384">
    <property type="entry name" value="PRK12743.1"/>
    <property type="match status" value="1"/>
</dbReference>
<reference evidence="2" key="1">
    <citation type="submission" date="2020-05" db="EMBL/GenBank/DDBJ databases">
        <authorList>
            <person name="Chiriac C."/>
            <person name="Salcher M."/>
            <person name="Ghai R."/>
            <person name="Kavagutti S V."/>
        </authorList>
    </citation>
    <scope>NUCLEOTIDE SEQUENCE</scope>
</reference>
<organism evidence="2">
    <name type="scientific">freshwater metagenome</name>
    <dbReference type="NCBI Taxonomy" id="449393"/>
    <lineage>
        <taxon>unclassified sequences</taxon>
        <taxon>metagenomes</taxon>
        <taxon>ecological metagenomes</taxon>
    </lineage>
</organism>
<evidence type="ECO:0000313" key="2">
    <source>
        <dbReference type="EMBL" id="CAB4762941.1"/>
    </source>
</evidence>
<dbReference type="SUPFAM" id="SSF51735">
    <property type="entry name" value="NAD(P)-binding Rossmann-fold domains"/>
    <property type="match status" value="1"/>
</dbReference>
<dbReference type="EMBL" id="CAEZYQ010000027">
    <property type="protein sequence ID" value="CAB4762941.1"/>
    <property type="molecule type" value="Genomic_DNA"/>
</dbReference>
<dbReference type="Gene3D" id="3.40.50.720">
    <property type="entry name" value="NAD(P)-binding Rossmann-like Domain"/>
    <property type="match status" value="1"/>
</dbReference>
<accession>A0A6J6USK4</accession>
<dbReference type="InterPro" id="IPR036291">
    <property type="entry name" value="NAD(P)-bd_dom_sf"/>
</dbReference>
<sequence>MTQGHHPRKALVTGSSSGIGRATALLLATEGFDVVVTSHEDDPAAQETASMVRERGSTAHVLPYDAASPAAGEVVDGAIEVLGGLGVLVNVAGTGHGSRVVDTDLETWRRVLAADLDGPFLTCRRAARHLVEQGHGGRIVNVSSVHERLPRYGAGAYCAAKAGLGGLSQVLALELAEHGITVNSVAPGEIATDMTGMATEDAFHEERPGNPLGRPGHVNEVASVIGFLCSPRASYVTGSTYVVDGGLSLMAAHGHDAAEGWRDA</sequence>
<dbReference type="InterPro" id="IPR020904">
    <property type="entry name" value="Sc_DH/Rdtase_CS"/>
</dbReference>
<dbReference type="FunFam" id="3.40.50.720:FF:000084">
    <property type="entry name" value="Short-chain dehydrogenase reductase"/>
    <property type="match status" value="1"/>
</dbReference>
<dbReference type="InterPro" id="IPR002347">
    <property type="entry name" value="SDR_fam"/>
</dbReference>
<dbReference type="AlphaFoldDB" id="A0A6J6USK4"/>
<name>A0A6J6USK4_9ZZZZ</name>
<protein>
    <submittedName>
        <fullName evidence="2">Unannotated protein</fullName>
    </submittedName>
</protein>
<comment type="similarity">
    <text evidence="1">Belongs to the short-chain dehydrogenases/reductases (SDR) family.</text>
</comment>
<dbReference type="Pfam" id="PF13561">
    <property type="entry name" value="adh_short_C2"/>
    <property type="match status" value="1"/>
</dbReference>
<dbReference type="CDD" id="cd05233">
    <property type="entry name" value="SDR_c"/>
    <property type="match status" value="1"/>
</dbReference>
<dbReference type="GO" id="GO:0016616">
    <property type="term" value="F:oxidoreductase activity, acting on the CH-OH group of donors, NAD or NADP as acceptor"/>
    <property type="evidence" value="ECO:0007669"/>
    <property type="project" value="TreeGrafter"/>
</dbReference>
<dbReference type="PRINTS" id="PR00080">
    <property type="entry name" value="SDRFAMILY"/>
</dbReference>
<dbReference type="PROSITE" id="PS00061">
    <property type="entry name" value="ADH_SHORT"/>
    <property type="match status" value="1"/>
</dbReference>
<dbReference type="PRINTS" id="PR00081">
    <property type="entry name" value="GDHRDH"/>
</dbReference>
<dbReference type="PANTHER" id="PTHR42760">
    <property type="entry name" value="SHORT-CHAIN DEHYDROGENASES/REDUCTASES FAMILY MEMBER"/>
    <property type="match status" value="1"/>
</dbReference>
<evidence type="ECO:0000256" key="1">
    <source>
        <dbReference type="ARBA" id="ARBA00006484"/>
    </source>
</evidence>
<gene>
    <name evidence="2" type="ORF">UFOPK2761_02781</name>
</gene>
<proteinExistence type="inferred from homology"/>